<dbReference type="SUPFAM" id="SSF54593">
    <property type="entry name" value="Glyoxalase/Bleomycin resistance protein/Dihydroxybiphenyl dioxygenase"/>
    <property type="match status" value="1"/>
</dbReference>
<dbReference type="InterPro" id="IPR037523">
    <property type="entry name" value="VOC_core"/>
</dbReference>
<dbReference type="RefSeq" id="WP_126802021.1">
    <property type="nucleotide sequence ID" value="NZ_PIPL01000001.1"/>
</dbReference>
<dbReference type="Proteomes" id="UP000288293">
    <property type="component" value="Unassembled WGS sequence"/>
</dbReference>
<comment type="caution">
    <text evidence="2">The sequence shown here is derived from an EMBL/GenBank/DDBJ whole genome shotgun (WGS) entry which is preliminary data.</text>
</comment>
<proteinExistence type="predicted"/>
<dbReference type="InterPro" id="IPR052164">
    <property type="entry name" value="Anthracycline_SecMetBiosynth"/>
</dbReference>
<dbReference type="InterPro" id="IPR004360">
    <property type="entry name" value="Glyas_Fos-R_dOase_dom"/>
</dbReference>
<evidence type="ECO:0000313" key="2">
    <source>
        <dbReference type="EMBL" id="RUO25324.1"/>
    </source>
</evidence>
<organism evidence="2 3">
    <name type="scientific">Aliidiomarina minuta</name>
    <dbReference type="NCBI Taxonomy" id="880057"/>
    <lineage>
        <taxon>Bacteria</taxon>
        <taxon>Pseudomonadati</taxon>
        <taxon>Pseudomonadota</taxon>
        <taxon>Gammaproteobacteria</taxon>
        <taxon>Alteromonadales</taxon>
        <taxon>Idiomarinaceae</taxon>
        <taxon>Aliidiomarina</taxon>
    </lineage>
</organism>
<dbReference type="EMBL" id="PIPL01000001">
    <property type="protein sequence ID" value="RUO25324.1"/>
    <property type="molecule type" value="Genomic_DNA"/>
</dbReference>
<dbReference type="Pfam" id="PF00903">
    <property type="entry name" value="Glyoxalase"/>
    <property type="match status" value="1"/>
</dbReference>
<dbReference type="AlphaFoldDB" id="A0A432W5H7"/>
<name>A0A432W5H7_9GAMM</name>
<dbReference type="OrthoDB" id="9792323at2"/>
<dbReference type="CDD" id="cd07247">
    <property type="entry name" value="SgaA_N_like"/>
    <property type="match status" value="1"/>
</dbReference>
<evidence type="ECO:0000259" key="1">
    <source>
        <dbReference type="PROSITE" id="PS51819"/>
    </source>
</evidence>
<accession>A0A432W5H7</accession>
<dbReference type="Gene3D" id="3.10.180.10">
    <property type="entry name" value="2,3-Dihydroxybiphenyl 1,2-Dioxygenase, domain 1"/>
    <property type="match status" value="1"/>
</dbReference>
<keyword evidence="3" id="KW-1185">Reference proteome</keyword>
<dbReference type="PANTHER" id="PTHR33993:SF1">
    <property type="entry name" value="GLYOXALASE FAMILY PROTEIN"/>
    <property type="match status" value="1"/>
</dbReference>
<sequence>MKESGKINYIEIPVRDMKASKRFFSAVFGWTFSDYGEDYSAIDNGGLDGGFYTSAMAANADNGSPLVVLYADNLDKVMQEVEQHGGNIKKPVFAFPGGKRFHFTDPSGNEYAVWSES</sequence>
<gene>
    <name evidence="2" type="ORF">CWE09_00895</name>
</gene>
<evidence type="ECO:0000313" key="3">
    <source>
        <dbReference type="Proteomes" id="UP000288293"/>
    </source>
</evidence>
<dbReference type="PROSITE" id="PS51819">
    <property type="entry name" value="VOC"/>
    <property type="match status" value="1"/>
</dbReference>
<dbReference type="PANTHER" id="PTHR33993">
    <property type="entry name" value="GLYOXALASE-RELATED"/>
    <property type="match status" value="1"/>
</dbReference>
<dbReference type="InterPro" id="IPR029068">
    <property type="entry name" value="Glyas_Bleomycin-R_OHBP_Dase"/>
</dbReference>
<feature type="domain" description="VOC" evidence="1">
    <location>
        <begin position="6"/>
        <end position="116"/>
    </location>
</feature>
<protein>
    <submittedName>
        <fullName evidence="2">Glyoxalase family protein</fullName>
    </submittedName>
</protein>
<reference evidence="2 3" key="1">
    <citation type="journal article" date="2011" name="Front. Microbiol.">
        <title>Genomic signatures of strain selection and enhancement in Bacillus atrophaeus var. globigii, a historical biowarfare simulant.</title>
        <authorList>
            <person name="Gibbons H.S."/>
            <person name="Broomall S.M."/>
            <person name="McNew L.A."/>
            <person name="Daligault H."/>
            <person name="Chapman C."/>
            <person name="Bruce D."/>
            <person name="Karavis M."/>
            <person name="Krepps M."/>
            <person name="McGregor P.A."/>
            <person name="Hong C."/>
            <person name="Park K.H."/>
            <person name="Akmal A."/>
            <person name="Feldman A."/>
            <person name="Lin J.S."/>
            <person name="Chang W.E."/>
            <person name="Higgs B.W."/>
            <person name="Demirev P."/>
            <person name="Lindquist J."/>
            <person name="Liem A."/>
            <person name="Fochler E."/>
            <person name="Read T.D."/>
            <person name="Tapia R."/>
            <person name="Johnson S."/>
            <person name="Bishop-Lilly K.A."/>
            <person name="Detter C."/>
            <person name="Han C."/>
            <person name="Sozhamannan S."/>
            <person name="Rosenzweig C.N."/>
            <person name="Skowronski E.W."/>
        </authorList>
    </citation>
    <scope>NUCLEOTIDE SEQUENCE [LARGE SCALE GENOMIC DNA]</scope>
    <source>
        <strain evidence="2 3">MLST1</strain>
    </source>
</reference>